<comment type="subcellular location">
    <subcellularLocation>
        <location evidence="1">Membrane</location>
        <topology evidence="1">Multi-pass membrane protein</topology>
    </subcellularLocation>
</comment>
<dbReference type="InterPro" id="IPR022369">
    <property type="entry name" value="Integral_membrane_TerC_rswitch"/>
</dbReference>
<reference evidence="7" key="1">
    <citation type="submission" date="2022-03" db="EMBL/GenBank/DDBJ databases">
        <title>Complete genome sequence of Caldinitratiruptor microaerophilus.</title>
        <authorList>
            <person name="Mukaiyama R."/>
            <person name="Nishiyama T."/>
            <person name="Ueda K."/>
        </authorList>
    </citation>
    <scope>NUCLEOTIDE SEQUENCE</scope>
    <source>
        <strain evidence="7">JCM 16183</strain>
    </source>
</reference>
<keyword evidence="8" id="KW-1185">Reference proteome</keyword>
<feature type="transmembrane region" description="Helical" evidence="6">
    <location>
        <begin position="131"/>
        <end position="149"/>
    </location>
</feature>
<evidence type="ECO:0000256" key="1">
    <source>
        <dbReference type="ARBA" id="ARBA00004141"/>
    </source>
</evidence>
<dbReference type="GO" id="GO:0016020">
    <property type="term" value="C:membrane"/>
    <property type="evidence" value="ECO:0007669"/>
    <property type="project" value="UniProtKB-SubCell"/>
</dbReference>
<proteinExistence type="inferred from homology"/>
<dbReference type="Proteomes" id="UP001163687">
    <property type="component" value="Chromosome"/>
</dbReference>
<keyword evidence="4 6" id="KW-1133">Transmembrane helix</keyword>
<organism evidence="7 8">
    <name type="scientific">Caldinitratiruptor microaerophilus</name>
    <dbReference type="NCBI Taxonomy" id="671077"/>
    <lineage>
        <taxon>Bacteria</taxon>
        <taxon>Bacillati</taxon>
        <taxon>Bacillota</taxon>
        <taxon>Clostridia</taxon>
        <taxon>Eubacteriales</taxon>
        <taxon>Symbiobacteriaceae</taxon>
        <taxon>Caldinitratiruptor</taxon>
    </lineage>
</organism>
<dbReference type="NCBIfam" id="TIGR03718">
    <property type="entry name" value="R_switched_Alx"/>
    <property type="match status" value="1"/>
</dbReference>
<evidence type="ECO:0000256" key="3">
    <source>
        <dbReference type="ARBA" id="ARBA00022692"/>
    </source>
</evidence>
<feature type="transmembrane region" description="Helical" evidence="6">
    <location>
        <begin position="281"/>
        <end position="300"/>
    </location>
</feature>
<name>A0AA35CK60_9FIRM</name>
<protein>
    <submittedName>
        <fullName evidence="7">Membrane protein</fullName>
    </submittedName>
</protein>
<gene>
    <name evidence="7" type="ORF">caldi_10840</name>
</gene>
<feature type="transmembrane region" description="Helical" evidence="6">
    <location>
        <begin position="194"/>
        <end position="218"/>
    </location>
</feature>
<evidence type="ECO:0000256" key="2">
    <source>
        <dbReference type="ARBA" id="ARBA00007511"/>
    </source>
</evidence>
<comment type="similarity">
    <text evidence="2">Belongs to the TerC family.</text>
</comment>
<keyword evidence="3 6" id="KW-0812">Transmembrane</keyword>
<feature type="transmembrane region" description="Helical" evidence="6">
    <location>
        <begin position="224"/>
        <end position="244"/>
    </location>
</feature>
<accession>A0AA35CK60</accession>
<sequence>MSHELWLWVPFTIMIVTALAVDLGVLNRKAHRPSTREAGLWVLVWVALALAFNVFVYFWEGPERALEFLAGYLIEYSLSVDNLFVFIMIFSYFQVAPEYQHRVLFWGILGAVVIRGIFVAAGAALFEAFHWIPYVFGAFLVYTGAKMALARDEKLEPEANPVFRWARRVLPLTEGYEGEFFLVRRAGRLLATPLLLVLILVETTDVVFAVDSIPAVFAVSHDPLIVYTSNIFAILGLRSLFFLLAGIMDLFRFLKYGLSVILAFVGVKMLIAGFYKIPILASLGVIFTVLVVSVLASVLIPAPAHEQTAASGAEDPARTHTG</sequence>
<dbReference type="KEGG" id="cmic:caldi_10840"/>
<dbReference type="Pfam" id="PF03741">
    <property type="entry name" value="TerC"/>
    <property type="match status" value="1"/>
</dbReference>
<evidence type="ECO:0000313" key="8">
    <source>
        <dbReference type="Proteomes" id="UP001163687"/>
    </source>
</evidence>
<dbReference type="EMBL" id="AP025628">
    <property type="protein sequence ID" value="BDG59994.1"/>
    <property type="molecule type" value="Genomic_DNA"/>
</dbReference>
<evidence type="ECO:0000313" key="7">
    <source>
        <dbReference type="EMBL" id="BDG59994.1"/>
    </source>
</evidence>
<dbReference type="AlphaFoldDB" id="A0AA35CK60"/>
<evidence type="ECO:0000256" key="4">
    <source>
        <dbReference type="ARBA" id="ARBA00022989"/>
    </source>
</evidence>
<dbReference type="PANTHER" id="PTHR30238:SF0">
    <property type="entry name" value="THYLAKOID MEMBRANE PROTEIN TERC, CHLOROPLASTIC"/>
    <property type="match status" value="1"/>
</dbReference>
<feature type="transmembrane region" description="Helical" evidence="6">
    <location>
        <begin position="38"/>
        <end position="59"/>
    </location>
</feature>
<dbReference type="InterPro" id="IPR005496">
    <property type="entry name" value="Integral_membrane_TerC"/>
</dbReference>
<evidence type="ECO:0000256" key="5">
    <source>
        <dbReference type="ARBA" id="ARBA00023136"/>
    </source>
</evidence>
<feature type="transmembrane region" description="Helical" evidence="6">
    <location>
        <begin position="71"/>
        <end position="91"/>
    </location>
</feature>
<dbReference type="RefSeq" id="WP_264844068.1">
    <property type="nucleotide sequence ID" value="NZ_AP025628.1"/>
</dbReference>
<feature type="transmembrane region" description="Helical" evidence="6">
    <location>
        <begin position="256"/>
        <end position="275"/>
    </location>
</feature>
<dbReference type="PANTHER" id="PTHR30238">
    <property type="entry name" value="MEMBRANE BOUND PREDICTED REDOX MODULATOR"/>
    <property type="match status" value="1"/>
</dbReference>
<keyword evidence="5 6" id="KW-0472">Membrane</keyword>
<feature type="transmembrane region" description="Helical" evidence="6">
    <location>
        <begin position="6"/>
        <end position="26"/>
    </location>
</feature>
<feature type="transmembrane region" description="Helical" evidence="6">
    <location>
        <begin position="103"/>
        <end position="125"/>
    </location>
</feature>
<evidence type="ECO:0000256" key="6">
    <source>
        <dbReference type="SAM" id="Phobius"/>
    </source>
</evidence>